<evidence type="ECO:0000256" key="3">
    <source>
        <dbReference type="ARBA" id="ARBA00012954"/>
    </source>
</evidence>
<feature type="binding site" evidence="10">
    <location>
        <position position="121"/>
    </location>
    <ligand>
        <name>NAD(+)</name>
        <dbReference type="ChEBI" id="CHEBI:57540"/>
    </ligand>
</feature>
<keyword evidence="4 7" id="KW-0560">Oxidoreductase</keyword>
<evidence type="ECO:0000313" key="12">
    <source>
        <dbReference type="EMBL" id="OGL70594.1"/>
    </source>
</evidence>
<feature type="binding site" evidence="10">
    <location>
        <position position="325"/>
    </location>
    <ligand>
        <name>NAD(+)</name>
        <dbReference type="ChEBI" id="CHEBI:57540"/>
    </ligand>
</feature>
<dbReference type="Gene3D" id="3.40.50.720">
    <property type="entry name" value="NAD(P)-binding Rossmann-like Domain"/>
    <property type="match status" value="2"/>
</dbReference>
<comment type="pathway">
    <text evidence="1">Nucleotide-sugar biosynthesis; UDP-alpha-D-glucuronate biosynthesis; UDP-alpha-D-glucuronate from UDP-alpha-D-glucose: step 1/1.</text>
</comment>
<feature type="domain" description="UDP-glucose/GDP-mannose dehydrogenase C-terminal" evidence="11">
    <location>
        <begin position="311"/>
        <end position="412"/>
    </location>
</feature>
<dbReference type="Pfam" id="PF00984">
    <property type="entry name" value="UDPG_MGDP_dh"/>
    <property type="match status" value="1"/>
</dbReference>
<accession>A0A1F7TYH2</accession>
<dbReference type="UniPathway" id="UPA00038">
    <property type="reaction ID" value="UER00491"/>
</dbReference>
<evidence type="ECO:0000313" key="13">
    <source>
        <dbReference type="Proteomes" id="UP000177097"/>
    </source>
</evidence>
<evidence type="ECO:0000256" key="9">
    <source>
        <dbReference type="PIRSR" id="PIRSR500134-2"/>
    </source>
</evidence>
<proteinExistence type="inferred from homology"/>
<feature type="binding site" evidence="9">
    <location>
        <position position="202"/>
    </location>
    <ligand>
        <name>substrate</name>
    </ligand>
</feature>
<comment type="catalytic activity">
    <reaction evidence="6 7">
        <text>UDP-alpha-D-glucose + 2 NAD(+) + H2O = UDP-alpha-D-glucuronate + 2 NADH + 3 H(+)</text>
        <dbReference type="Rhea" id="RHEA:23596"/>
        <dbReference type="ChEBI" id="CHEBI:15377"/>
        <dbReference type="ChEBI" id="CHEBI:15378"/>
        <dbReference type="ChEBI" id="CHEBI:57540"/>
        <dbReference type="ChEBI" id="CHEBI:57945"/>
        <dbReference type="ChEBI" id="CHEBI:58052"/>
        <dbReference type="ChEBI" id="CHEBI:58885"/>
        <dbReference type="EC" id="1.1.1.22"/>
    </reaction>
</comment>
<dbReference type="InterPro" id="IPR028357">
    <property type="entry name" value="UDPglc_DH_bac"/>
</dbReference>
<dbReference type="Gene3D" id="1.20.5.100">
    <property type="entry name" value="Cytochrome c1, transmembrane anchor, C-terminal"/>
    <property type="match status" value="1"/>
</dbReference>
<dbReference type="InterPro" id="IPR017476">
    <property type="entry name" value="UDP-Glc/GDP-Man"/>
</dbReference>
<dbReference type="SMART" id="SM00984">
    <property type="entry name" value="UDPG_MGDP_dh_C"/>
    <property type="match status" value="1"/>
</dbReference>
<dbReference type="Pfam" id="PF03721">
    <property type="entry name" value="UDPG_MGDP_dh_N"/>
    <property type="match status" value="1"/>
</dbReference>
<dbReference type="PANTHER" id="PTHR43750:SF3">
    <property type="entry name" value="UDP-GLUCOSE 6-DEHYDROGENASE TUAD"/>
    <property type="match status" value="1"/>
</dbReference>
<evidence type="ECO:0000256" key="6">
    <source>
        <dbReference type="ARBA" id="ARBA00047473"/>
    </source>
</evidence>
<dbReference type="STRING" id="1802389.A3C17_03275"/>
<dbReference type="Pfam" id="PF03720">
    <property type="entry name" value="UDPG_MGDP_dh_C"/>
    <property type="match status" value="1"/>
</dbReference>
<comment type="similarity">
    <text evidence="2 7">Belongs to the UDP-glucose/GDP-mannose dehydrogenase family.</text>
</comment>
<feature type="binding site" evidence="10">
    <location>
        <position position="86"/>
    </location>
    <ligand>
        <name>NAD(+)</name>
        <dbReference type="ChEBI" id="CHEBI:57540"/>
    </ligand>
</feature>
<dbReference type="SUPFAM" id="SSF51735">
    <property type="entry name" value="NAD(P)-binding Rossmann-fold domains"/>
    <property type="match status" value="1"/>
</dbReference>
<organism evidence="12 13">
    <name type="scientific">Candidatus Uhrbacteria bacterium RIFCSPHIGHO2_02_FULL_53_13</name>
    <dbReference type="NCBI Taxonomy" id="1802389"/>
    <lineage>
        <taxon>Bacteria</taxon>
        <taxon>Candidatus Uhriibacteriota</taxon>
    </lineage>
</organism>
<comment type="caution">
    <text evidence="12">The sequence shown here is derived from an EMBL/GenBank/DDBJ whole genome shotgun (WGS) entry which is preliminary data.</text>
</comment>
<feature type="binding site" evidence="9">
    <location>
        <begin position="247"/>
        <end position="251"/>
    </location>
    <ligand>
        <name>substrate</name>
    </ligand>
</feature>
<feature type="active site" description="Nucleophile" evidence="8">
    <location>
        <position position="258"/>
    </location>
</feature>
<dbReference type="EMBL" id="MGDX01000028">
    <property type="protein sequence ID" value="OGL70594.1"/>
    <property type="molecule type" value="Genomic_DNA"/>
</dbReference>
<dbReference type="PANTHER" id="PTHR43750">
    <property type="entry name" value="UDP-GLUCOSE 6-DEHYDROGENASE TUAD"/>
    <property type="match status" value="1"/>
</dbReference>
<gene>
    <name evidence="12" type="ORF">A3C17_03275</name>
</gene>
<dbReference type="GO" id="GO:0051287">
    <property type="term" value="F:NAD binding"/>
    <property type="evidence" value="ECO:0007669"/>
    <property type="project" value="InterPro"/>
</dbReference>
<dbReference type="InterPro" id="IPR036291">
    <property type="entry name" value="NAD(P)-bd_dom_sf"/>
</dbReference>
<dbReference type="NCBIfam" id="TIGR03026">
    <property type="entry name" value="NDP-sugDHase"/>
    <property type="match status" value="1"/>
</dbReference>
<evidence type="ECO:0000259" key="11">
    <source>
        <dbReference type="SMART" id="SM00984"/>
    </source>
</evidence>
<protein>
    <recommendedName>
        <fullName evidence="3 7">UDP-glucose 6-dehydrogenase</fullName>
        <ecNumber evidence="3 7">1.1.1.22</ecNumber>
    </recommendedName>
</protein>
<dbReference type="InterPro" id="IPR001732">
    <property type="entry name" value="UDP-Glc/GDP-Man_DH_N"/>
</dbReference>
<dbReference type="InterPro" id="IPR014026">
    <property type="entry name" value="UDP-Glc/GDP-Man_DH_dimer"/>
</dbReference>
<evidence type="ECO:0000256" key="7">
    <source>
        <dbReference type="PIRNR" id="PIRNR000124"/>
    </source>
</evidence>
<name>A0A1F7TYH2_9BACT</name>
<reference evidence="12 13" key="1">
    <citation type="journal article" date="2016" name="Nat. Commun.">
        <title>Thousands of microbial genomes shed light on interconnected biogeochemical processes in an aquifer system.</title>
        <authorList>
            <person name="Anantharaman K."/>
            <person name="Brown C.T."/>
            <person name="Hug L.A."/>
            <person name="Sharon I."/>
            <person name="Castelle C.J."/>
            <person name="Probst A.J."/>
            <person name="Thomas B.C."/>
            <person name="Singh A."/>
            <person name="Wilkins M.J."/>
            <person name="Karaoz U."/>
            <person name="Brodie E.L."/>
            <person name="Williams K.H."/>
            <person name="Hubbard S.S."/>
            <person name="Banfield J.F."/>
        </authorList>
    </citation>
    <scope>NUCLEOTIDE SEQUENCE [LARGE SCALE GENOMIC DNA]</scope>
</reference>
<dbReference type="InterPro" id="IPR014027">
    <property type="entry name" value="UDP-Glc/GDP-Man_DH_C"/>
</dbReference>
<dbReference type="InterPro" id="IPR036220">
    <property type="entry name" value="UDP-Glc/GDP-Man_DH_C_sf"/>
</dbReference>
<evidence type="ECO:0000256" key="4">
    <source>
        <dbReference type="ARBA" id="ARBA00023002"/>
    </source>
</evidence>
<dbReference type="GO" id="GO:0006065">
    <property type="term" value="P:UDP-glucuronate biosynthetic process"/>
    <property type="evidence" value="ECO:0007669"/>
    <property type="project" value="UniProtKB-UniPathway"/>
</dbReference>
<sequence length="452" mass="48913">MNIAVVGTGYVGLVTGACLADRGHCVICIDSNEKIIEGLIRGTVPIHEPGLEDVVLRTTASGALTFCISIREGISDAEVIFLCVGTPPKNDGSADLSHVFGAAEEIGRVLDHDAVVVSKSTVPVGTSHRIKSIIAKTYKGAFDVASNPEFLREGNAVSDFFRPDRLVIGTDGKRAQETMALLYEVFDCEKVFTDIESAEMIKYASNAFLATKISFINEMAQVCEAVGADVEDVARGMGLDSRIGPKFLRAGLGYGGSCFPKDVRALYQTAGLNGYQFQLLRSVIEVNNTIRWTFYQKIKSVLGGFQGKRIAVWGMAFKPDTDDIRESIALEYIERMQDEGAQVVAYDPVAGARVAKARPKIMLAHSALEAAKDADAVVLVTEWDEFERVDLKALSKMMHTPVLFDGRNVFDVESMRAAGFVYHSIGRVPVASSSASILAPLVGIEIASLRSQ</sequence>
<evidence type="ECO:0000256" key="10">
    <source>
        <dbReference type="PIRSR" id="PIRSR500134-3"/>
    </source>
</evidence>
<feature type="binding site" evidence="10">
    <location>
        <position position="30"/>
    </location>
    <ligand>
        <name>NAD(+)</name>
        <dbReference type="ChEBI" id="CHEBI:57540"/>
    </ligand>
</feature>
<dbReference type="PIRSF" id="PIRSF500134">
    <property type="entry name" value="UDPglc_DH_bac"/>
    <property type="match status" value="1"/>
</dbReference>
<dbReference type="AlphaFoldDB" id="A0A1F7TYH2"/>
<dbReference type="SUPFAM" id="SSF52413">
    <property type="entry name" value="UDP-glucose/GDP-mannose dehydrogenase C-terminal domain"/>
    <property type="match status" value="1"/>
</dbReference>
<dbReference type="GO" id="GO:0003979">
    <property type="term" value="F:UDP-glucose 6-dehydrogenase activity"/>
    <property type="evidence" value="ECO:0007669"/>
    <property type="project" value="UniProtKB-EC"/>
</dbReference>
<evidence type="ECO:0000256" key="1">
    <source>
        <dbReference type="ARBA" id="ARBA00004701"/>
    </source>
</evidence>
<dbReference type="EC" id="1.1.1.22" evidence="3 7"/>
<keyword evidence="5 7" id="KW-0520">NAD</keyword>
<dbReference type="InterPro" id="IPR008927">
    <property type="entry name" value="6-PGluconate_DH-like_C_sf"/>
</dbReference>
<feature type="binding site" evidence="10">
    <location>
        <position position="153"/>
    </location>
    <ligand>
        <name>NAD(+)</name>
        <dbReference type="ChEBI" id="CHEBI:57540"/>
    </ligand>
</feature>
<evidence type="ECO:0000256" key="5">
    <source>
        <dbReference type="ARBA" id="ARBA00023027"/>
    </source>
</evidence>
<feature type="binding site" evidence="9">
    <location>
        <position position="255"/>
    </location>
    <ligand>
        <name>substrate</name>
    </ligand>
</feature>
<dbReference type="SUPFAM" id="SSF48179">
    <property type="entry name" value="6-phosphogluconate dehydrogenase C-terminal domain-like"/>
    <property type="match status" value="1"/>
</dbReference>
<dbReference type="Proteomes" id="UP000177097">
    <property type="component" value="Unassembled WGS sequence"/>
</dbReference>
<feature type="binding site" evidence="10">
    <location>
        <position position="261"/>
    </location>
    <ligand>
        <name>NAD(+)</name>
        <dbReference type="ChEBI" id="CHEBI:57540"/>
    </ligand>
</feature>
<evidence type="ECO:0000256" key="8">
    <source>
        <dbReference type="PIRSR" id="PIRSR500134-1"/>
    </source>
</evidence>
<feature type="binding site" evidence="9">
    <location>
        <position position="318"/>
    </location>
    <ligand>
        <name>substrate</name>
    </ligand>
</feature>
<feature type="binding site" evidence="9">
    <location>
        <begin position="150"/>
        <end position="153"/>
    </location>
    <ligand>
        <name>substrate</name>
    </ligand>
</feature>
<dbReference type="PIRSF" id="PIRSF000124">
    <property type="entry name" value="UDPglc_GDPman_dh"/>
    <property type="match status" value="1"/>
</dbReference>
<dbReference type="GO" id="GO:0000271">
    <property type="term" value="P:polysaccharide biosynthetic process"/>
    <property type="evidence" value="ECO:0007669"/>
    <property type="project" value="InterPro"/>
</dbReference>
<evidence type="ECO:0000256" key="2">
    <source>
        <dbReference type="ARBA" id="ARBA00006601"/>
    </source>
</evidence>